<sequence>MAARRQSKNELDAGDRNVMPDSAFAFPRQRKEPLNDASHVRNAIARFDQVRDATDAERAEAFKRIKRAAKRHGVDMTETRWQELGKPSATMRSSDKPRAGAARGNQSRAGASRGNQSRAGAAHGNQSRDELYAEAKRRDIKGRSSMNKSQLETALNGG</sequence>
<feature type="region of interest" description="Disordered" evidence="1">
    <location>
        <begin position="69"/>
        <end position="158"/>
    </location>
</feature>
<name>A0ABN1ZIW8_9ACTN</name>
<feature type="compositionally biased region" description="Basic and acidic residues" evidence="1">
    <location>
        <begin position="72"/>
        <end position="83"/>
    </location>
</feature>
<dbReference type="Proteomes" id="UP001501470">
    <property type="component" value="Unassembled WGS sequence"/>
</dbReference>
<dbReference type="EMBL" id="BAAAQD010000001">
    <property type="protein sequence ID" value="GAA1499856.1"/>
    <property type="molecule type" value="Genomic_DNA"/>
</dbReference>
<keyword evidence="3" id="KW-1185">Reference proteome</keyword>
<organism evidence="2 3">
    <name type="scientific">Dactylosporangium maewongense</name>
    <dbReference type="NCBI Taxonomy" id="634393"/>
    <lineage>
        <taxon>Bacteria</taxon>
        <taxon>Bacillati</taxon>
        <taxon>Actinomycetota</taxon>
        <taxon>Actinomycetes</taxon>
        <taxon>Micromonosporales</taxon>
        <taxon>Micromonosporaceae</taxon>
        <taxon>Dactylosporangium</taxon>
    </lineage>
</organism>
<reference evidence="2 3" key="1">
    <citation type="journal article" date="2019" name="Int. J. Syst. Evol. Microbiol.">
        <title>The Global Catalogue of Microorganisms (GCM) 10K type strain sequencing project: providing services to taxonomists for standard genome sequencing and annotation.</title>
        <authorList>
            <consortium name="The Broad Institute Genomics Platform"/>
            <consortium name="The Broad Institute Genome Sequencing Center for Infectious Disease"/>
            <person name="Wu L."/>
            <person name="Ma J."/>
        </authorList>
    </citation>
    <scope>NUCLEOTIDE SEQUENCE [LARGE SCALE GENOMIC DNA]</scope>
    <source>
        <strain evidence="2 3">JCM 15933</strain>
    </source>
</reference>
<protein>
    <recommendedName>
        <fullName evidence="4">Plasmid stabilization protein</fullName>
    </recommendedName>
</protein>
<dbReference type="InterPro" id="IPR046489">
    <property type="entry name" value="DUF6582"/>
</dbReference>
<gene>
    <name evidence="2" type="ORF">GCM10009827_003880</name>
</gene>
<evidence type="ECO:0000256" key="1">
    <source>
        <dbReference type="SAM" id="MobiDB-lite"/>
    </source>
</evidence>
<accession>A0ABN1ZIW8</accession>
<proteinExistence type="predicted"/>
<feature type="compositionally biased region" description="Polar residues" evidence="1">
    <location>
        <begin position="144"/>
        <end position="158"/>
    </location>
</feature>
<comment type="caution">
    <text evidence="2">The sequence shown here is derived from an EMBL/GenBank/DDBJ whole genome shotgun (WGS) entry which is preliminary data.</text>
</comment>
<feature type="compositionally biased region" description="Basic and acidic residues" evidence="1">
    <location>
        <begin position="126"/>
        <end position="137"/>
    </location>
</feature>
<evidence type="ECO:0000313" key="3">
    <source>
        <dbReference type="Proteomes" id="UP001501470"/>
    </source>
</evidence>
<evidence type="ECO:0000313" key="2">
    <source>
        <dbReference type="EMBL" id="GAA1499856.1"/>
    </source>
</evidence>
<dbReference type="RefSeq" id="WP_344498811.1">
    <property type="nucleotide sequence ID" value="NZ_BAAAQD010000001.1"/>
</dbReference>
<dbReference type="Pfam" id="PF20223">
    <property type="entry name" value="DUF6582"/>
    <property type="match status" value="1"/>
</dbReference>
<evidence type="ECO:0008006" key="4">
    <source>
        <dbReference type="Google" id="ProtNLM"/>
    </source>
</evidence>
<feature type="region of interest" description="Disordered" evidence="1">
    <location>
        <begin position="1"/>
        <end position="37"/>
    </location>
</feature>
<feature type="compositionally biased region" description="Polar residues" evidence="1">
    <location>
        <begin position="104"/>
        <end position="118"/>
    </location>
</feature>